<dbReference type="EC" id="3.5.1.5" evidence="6 7"/>
<dbReference type="KEGG" id="euz:DVS28_a4318"/>
<dbReference type="NCBIfam" id="TIGR01792">
    <property type="entry name" value="urease_alph"/>
    <property type="match status" value="1"/>
</dbReference>
<dbReference type="PROSITE" id="PS01120">
    <property type="entry name" value="UREASE_1"/>
    <property type="match status" value="1"/>
</dbReference>
<dbReference type="PANTHER" id="PTHR43440">
    <property type="entry name" value="UREASE"/>
    <property type="match status" value="1"/>
</dbReference>
<evidence type="ECO:0000313" key="15">
    <source>
        <dbReference type="EMBL" id="AXV08984.1"/>
    </source>
</evidence>
<dbReference type="AlphaFoldDB" id="A0A346Y3D7"/>
<dbReference type="Proteomes" id="UP000264006">
    <property type="component" value="Chromosome"/>
</dbReference>
<dbReference type="GO" id="GO:0016151">
    <property type="term" value="F:nickel cation binding"/>
    <property type="evidence" value="ECO:0007669"/>
    <property type="project" value="UniProtKB-UniRule"/>
</dbReference>
<dbReference type="SUPFAM" id="SSF51556">
    <property type="entry name" value="Metallo-dependent hydrolases"/>
    <property type="match status" value="1"/>
</dbReference>
<evidence type="ECO:0000256" key="10">
    <source>
        <dbReference type="PIRSR" id="PIRSR611612-52"/>
    </source>
</evidence>
<comment type="similarity">
    <text evidence="6 13">Belongs to the metallo-dependent hydrolases superfamily. Urease alpha subunit family.</text>
</comment>
<dbReference type="CDD" id="cd00375">
    <property type="entry name" value="Urease_alpha"/>
    <property type="match status" value="1"/>
</dbReference>
<feature type="binding site" evidence="6 9">
    <location>
        <position position="139"/>
    </location>
    <ligand>
        <name>Ni(2+)</name>
        <dbReference type="ChEBI" id="CHEBI:49786"/>
        <label>1</label>
    </ligand>
</feature>
<dbReference type="Pfam" id="PF01979">
    <property type="entry name" value="Amidohydro_1"/>
    <property type="match status" value="1"/>
</dbReference>
<dbReference type="UniPathway" id="UPA00258">
    <property type="reaction ID" value="UER00370"/>
</dbReference>
<keyword evidence="3 6" id="KW-0479">Metal-binding</keyword>
<accession>A0A346Y3D7</accession>
<dbReference type="OrthoDB" id="9802793at2"/>
<comment type="pathway">
    <text evidence="1 6">Nitrogen metabolism; urea degradation; CO(2) and NH(3) from urea (urease route): step 1/1.</text>
</comment>
<evidence type="ECO:0000256" key="7">
    <source>
        <dbReference type="NCBIfam" id="TIGR01792"/>
    </source>
</evidence>
<evidence type="ECO:0000256" key="5">
    <source>
        <dbReference type="ARBA" id="ARBA00047778"/>
    </source>
</evidence>
<dbReference type="PROSITE" id="PS00145">
    <property type="entry name" value="UREASE_2"/>
    <property type="match status" value="1"/>
</dbReference>
<feature type="active site" description="Proton donor" evidence="6 10">
    <location>
        <position position="325"/>
    </location>
</feature>
<organism evidence="15 16">
    <name type="scientific">Euzebya pacifica</name>
    <dbReference type="NCBI Taxonomy" id="1608957"/>
    <lineage>
        <taxon>Bacteria</taxon>
        <taxon>Bacillati</taxon>
        <taxon>Actinomycetota</taxon>
        <taxon>Nitriliruptoria</taxon>
        <taxon>Euzebyales</taxon>
    </lineage>
</organism>
<gene>
    <name evidence="6" type="primary">ureC</name>
    <name evidence="15" type="ORF">DVS28_a4318</name>
</gene>
<dbReference type="InterPro" id="IPR017950">
    <property type="entry name" value="Urease_AS"/>
</dbReference>
<keyword evidence="4 6" id="KW-0378">Hydrolase</keyword>
<dbReference type="PROSITE" id="PS51368">
    <property type="entry name" value="UREASE_3"/>
    <property type="match status" value="1"/>
</dbReference>
<comment type="PTM">
    <text evidence="6">Carboxylation allows a single lysine to coordinate two nickel ions.</text>
</comment>
<proteinExistence type="inferred from homology"/>
<evidence type="ECO:0000256" key="6">
    <source>
        <dbReference type="HAMAP-Rule" id="MF_01953"/>
    </source>
</evidence>
<protein>
    <recommendedName>
        <fullName evidence="6 7">Urease subunit alpha</fullName>
        <ecNumber evidence="6 7">3.5.1.5</ecNumber>
    </recommendedName>
    <alternativeName>
        <fullName evidence="6">Urea amidohydrolase subunit alpha</fullName>
    </alternativeName>
</protein>
<dbReference type="RefSeq" id="WP_114593244.1">
    <property type="nucleotide sequence ID" value="NZ_CP031165.1"/>
</dbReference>
<evidence type="ECO:0000256" key="13">
    <source>
        <dbReference type="RuleBase" id="RU004158"/>
    </source>
</evidence>
<evidence type="ECO:0000259" key="14">
    <source>
        <dbReference type="PROSITE" id="PS51368"/>
    </source>
</evidence>
<dbReference type="PRINTS" id="PR01752">
    <property type="entry name" value="UREASE"/>
</dbReference>
<comment type="cofactor">
    <cofactor evidence="6 9 12">
        <name>Ni cation</name>
        <dbReference type="ChEBI" id="CHEBI:25516"/>
    </cofactor>
    <text evidence="6 9 12">Binds 2 nickel ions per subunit.</text>
</comment>
<dbReference type="Gene3D" id="3.20.20.140">
    <property type="entry name" value="Metal-dependent hydrolases"/>
    <property type="match status" value="1"/>
</dbReference>
<dbReference type="InterPro" id="IPR005848">
    <property type="entry name" value="Urease_asu"/>
</dbReference>
<evidence type="ECO:0000256" key="3">
    <source>
        <dbReference type="ARBA" id="ARBA00022723"/>
    </source>
</evidence>
<name>A0A346Y3D7_9ACTN</name>
<dbReference type="GO" id="GO:0005737">
    <property type="term" value="C:cytoplasm"/>
    <property type="evidence" value="ECO:0007669"/>
    <property type="project" value="UniProtKB-SubCell"/>
</dbReference>
<comment type="subunit">
    <text evidence="6">Heterotrimer of UreA (gamma), UreB (beta) and UreC (alpha) subunits. Three heterotrimers associate to form the active enzyme.</text>
</comment>
<dbReference type="Gene3D" id="2.30.40.10">
    <property type="entry name" value="Urease, subunit C, domain 1"/>
    <property type="match status" value="1"/>
</dbReference>
<dbReference type="InterPro" id="IPR029754">
    <property type="entry name" value="Urease_Ni-bd"/>
</dbReference>
<dbReference type="InterPro" id="IPR006680">
    <property type="entry name" value="Amidohydro-rel"/>
</dbReference>
<evidence type="ECO:0000256" key="9">
    <source>
        <dbReference type="PIRSR" id="PIRSR611612-51"/>
    </source>
</evidence>
<keyword evidence="16" id="KW-1185">Reference proteome</keyword>
<dbReference type="InterPro" id="IPR011059">
    <property type="entry name" value="Metal-dep_hydrolase_composite"/>
</dbReference>
<feature type="binding site" evidence="6 9">
    <location>
        <position position="141"/>
    </location>
    <ligand>
        <name>Ni(2+)</name>
        <dbReference type="ChEBI" id="CHEBI:49786"/>
        <label>1</label>
    </ligand>
</feature>
<dbReference type="InterPro" id="IPR032466">
    <property type="entry name" value="Metal_Hydrolase"/>
</dbReference>
<comment type="PTM">
    <text evidence="8">Carbamylation allows a single lysine to coordinate two nickel ions.</text>
</comment>
<dbReference type="HAMAP" id="MF_01953">
    <property type="entry name" value="Urease_alpha"/>
    <property type="match status" value="1"/>
</dbReference>
<feature type="modified residue" description="N6-carboxylysine" evidence="6 8">
    <location>
        <position position="222"/>
    </location>
</feature>
<dbReference type="GO" id="GO:0009039">
    <property type="term" value="F:urease activity"/>
    <property type="evidence" value="ECO:0007669"/>
    <property type="project" value="UniProtKB-UniRule"/>
</dbReference>
<dbReference type="NCBIfam" id="NF009686">
    <property type="entry name" value="PRK13207.1"/>
    <property type="match status" value="1"/>
</dbReference>
<dbReference type="InterPro" id="IPR011612">
    <property type="entry name" value="Urease_alpha_N_dom"/>
</dbReference>
<dbReference type="SUPFAM" id="SSF51338">
    <property type="entry name" value="Composite domain of metallo-dependent hydrolases"/>
    <property type="match status" value="2"/>
</dbReference>
<feature type="binding site" description="via carbamate group" evidence="6 9">
    <location>
        <position position="222"/>
    </location>
    <ligand>
        <name>Ni(2+)</name>
        <dbReference type="ChEBI" id="CHEBI:49786"/>
        <label>2</label>
    </ligand>
</feature>
<feature type="binding site" evidence="6 9">
    <location>
        <position position="365"/>
    </location>
    <ligand>
        <name>Ni(2+)</name>
        <dbReference type="ChEBI" id="CHEBI:49786"/>
        <label>1</label>
    </ligand>
</feature>
<feature type="binding site" evidence="6 11">
    <location>
        <position position="224"/>
    </location>
    <ligand>
        <name>substrate</name>
    </ligand>
</feature>
<dbReference type="InterPro" id="IPR050112">
    <property type="entry name" value="Urease_alpha_subunit"/>
</dbReference>
<comment type="subcellular location">
    <subcellularLocation>
        <location evidence="6 11">Cytoplasm</location>
    </subcellularLocation>
</comment>
<dbReference type="InterPro" id="IPR017951">
    <property type="entry name" value="Urease_asu_c"/>
</dbReference>
<comment type="catalytic activity">
    <reaction evidence="5 6 12">
        <text>urea + 2 H2O + H(+) = hydrogencarbonate + 2 NH4(+)</text>
        <dbReference type="Rhea" id="RHEA:20557"/>
        <dbReference type="ChEBI" id="CHEBI:15377"/>
        <dbReference type="ChEBI" id="CHEBI:15378"/>
        <dbReference type="ChEBI" id="CHEBI:16199"/>
        <dbReference type="ChEBI" id="CHEBI:17544"/>
        <dbReference type="ChEBI" id="CHEBI:28938"/>
        <dbReference type="EC" id="3.5.1.5"/>
    </reaction>
</comment>
<keyword evidence="2 6" id="KW-0533">Nickel</keyword>
<dbReference type="EMBL" id="CP031165">
    <property type="protein sequence ID" value="AXV08984.1"/>
    <property type="molecule type" value="Genomic_DNA"/>
</dbReference>
<evidence type="ECO:0000256" key="4">
    <source>
        <dbReference type="ARBA" id="ARBA00022801"/>
    </source>
</evidence>
<evidence type="ECO:0000256" key="11">
    <source>
        <dbReference type="PROSITE-ProRule" id="PRU00700"/>
    </source>
</evidence>
<evidence type="ECO:0000256" key="2">
    <source>
        <dbReference type="ARBA" id="ARBA00022596"/>
    </source>
</evidence>
<keyword evidence="6 11" id="KW-0963">Cytoplasm</keyword>
<feature type="domain" description="Urease" evidence="14">
    <location>
        <begin position="134"/>
        <end position="572"/>
    </location>
</feature>
<dbReference type="PANTHER" id="PTHR43440:SF1">
    <property type="entry name" value="UREASE"/>
    <property type="match status" value="1"/>
</dbReference>
<evidence type="ECO:0000313" key="16">
    <source>
        <dbReference type="Proteomes" id="UP000264006"/>
    </source>
</evidence>
<dbReference type="Pfam" id="PF00449">
    <property type="entry name" value="Urease_alpha"/>
    <property type="match status" value="1"/>
</dbReference>
<evidence type="ECO:0000256" key="1">
    <source>
        <dbReference type="ARBA" id="ARBA00004897"/>
    </source>
</evidence>
<dbReference type="GO" id="GO:0043419">
    <property type="term" value="P:urea catabolic process"/>
    <property type="evidence" value="ECO:0007669"/>
    <property type="project" value="UniProtKB-UniRule"/>
</dbReference>
<reference evidence="15 16" key="1">
    <citation type="submission" date="2018-09" db="EMBL/GenBank/DDBJ databases">
        <title>Complete genome sequence of Euzebya sp. DY32-46 isolated from seawater of Pacific Ocean.</title>
        <authorList>
            <person name="Xu L."/>
            <person name="Wu Y.-H."/>
            <person name="Xu X.-W."/>
        </authorList>
    </citation>
    <scope>NUCLEOTIDE SEQUENCE [LARGE SCALE GENOMIC DNA]</scope>
    <source>
        <strain evidence="15 16">DY32-46</strain>
    </source>
</reference>
<feature type="binding site" evidence="6 9">
    <location>
        <position position="277"/>
    </location>
    <ligand>
        <name>Ni(2+)</name>
        <dbReference type="ChEBI" id="CHEBI:49786"/>
        <label>2</label>
    </ligand>
</feature>
<feature type="binding site" evidence="6 9">
    <location>
        <position position="251"/>
    </location>
    <ligand>
        <name>Ni(2+)</name>
        <dbReference type="ChEBI" id="CHEBI:49786"/>
        <label>2</label>
    </ligand>
</feature>
<sequence>MASISRQQYASLYGPTTGDKVRLADTSLVIEIEKDFGTPGEEIVFGGGKTIRDGMGQNPRFTSQQGALDLVITNVVVMDPMVGIVKGDLGIKDGKIVGIGQAGNPATQPGVDHNLLVGPSTDVIAGEGKIVTAGGVDTHVHFISPQQVYDALSIGVTTMFGGGTGPSSGSNATTATPGPWNIKHMLRAFEGLPMNIGVFAKGNSSRKAPLIEQLHAGAAGLKCHEDWGTTPAVLSCALHVADDYDVQVAVHTDSLNESGFVEDTIDAIDGRAIHTFHTEGAGGGHAPDIMTVAGYQWALPSSTNPTRPYTVNTIDEHLDMLMVCHHLDPKIPSDVAFAESRIRAETIAAEDVLHDWGLLSIYSSDSQAMGRVGEHFTRCMQTASKMKDQRGPLPEDASGNDNFRVLRYLAKCTINPARVQGMAHVVGSIEPGKMADLVLWDFADFAAKPSLVVKGGMIAWALMGDPNASLPTPQPVYYRPMFGAFGKAMTATRATFMSQASIELGVPEELGLESQIYAVQGTRTVSKQDMVLNDRTADITINPETFEVQVDGEVATSEPADKLPLTQKYFIL</sequence>
<evidence type="ECO:0000256" key="8">
    <source>
        <dbReference type="PIRSR" id="PIRSR611612-50"/>
    </source>
</evidence>
<feature type="binding site" description="via carbamate group" evidence="6 9">
    <location>
        <position position="222"/>
    </location>
    <ligand>
        <name>Ni(2+)</name>
        <dbReference type="ChEBI" id="CHEBI:49786"/>
        <label>1</label>
    </ligand>
</feature>
<evidence type="ECO:0000256" key="12">
    <source>
        <dbReference type="RuleBase" id="RU000510"/>
    </source>
</evidence>